<keyword evidence="1" id="KW-0812">Transmembrane</keyword>
<dbReference type="RefSeq" id="WP_345340921.1">
    <property type="nucleotide sequence ID" value="NZ_BAABFB010000007.1"/>
</dbReference>
<organism evidence="2 3">
    <name type="scientific">Rhodococcus olei</name>
    <dbReference type="NCBI Taxonomy" id="2161675"/>
    <lineage>
        <taxon>Bacteria</taxon>
        <taxon>Bacillati</taxon>
        <taxon>Actinomycetota</taxon>
        <taxon>Actinomycetes</taxon>
        <taxon>Mycobacteriales</taxon>
        <taxon>Nocardiaceae</taxon>
        <taxon>Rhodococcus</taxon>
    </lineage>
</organism>
<dbReference type="InterPro" id="IPR025443">
    <property type="entry name" value="DUF4307"/>
</dbReference>
<evidence type="ECO:0000313" key="2">
    <source>
        <dbReference type="EMBL" id="GAA4470967.1"/>
    </source>
</evidence>
<protein>
    <submittedName>
        <fullName evidence="2">DUF4307 domain-containing protein</fullName>
    </submittedName>
</protein>
<proteinExistence type="predicted"/>
<reference evidence="3" key="1">
    <citation type="journal article" date="2019" name="Int. J. Syst. Evol. Microbiol.">
        <title>The Global Catalogue of Microorganisms (GCM) 10K type strain sequencing project: providing services to taxonomists for standard genome sequencing and annotation.</title>
        <authorList>
            <consortium name="The Broad Institute Genomics Platform"/>
            <consortium name="The Broad Institute Genome Sequencing Center for Infectious Disease"/>
            <person name="Wu L."/>
            <person name="Ma J."/>
        </authorList>
    </citation>
    <scope>NUCLEOTIDE SEQUENCE [LARGE SCALE GENOMIC DNA]</scope>
    <source>
        <strain evidence="3">JCM 32206</strain>
    </source>
</reference>
<dbReference type="EMBL" id="BAABFB010000007">
    <property type="protein sequence ID" value="GAA4470967.1"/>
    <property type="molecule type" value="Genomic_DNA"/>
</dbReference>
<name>A0ABP8NU97_9NOCA</name>
<evidence type="ECO:0000256" key="1">
    <source>
        <dbReference type="SAM" id="Phobius"/>
    </source>
</evidence>
<evidence type="ECO:0000313" key="3">
    <source>
        <dbReference type="Proteomes" id="UP001501183"/>
    </source>
</evidence>
<dbReference type="Proteomes" id="UP001501183">
    <property type="component" value="Unassembled WGS sequence"/>
</dbReference>
<accession>A0ABP8NU97</accession>
<gene>
    <name evidence="2" type="ORF">GCM10023094_00760</name>
</gene>
<feature type="transmembrane region" description="Helical" evidence="1">
    <location>
        <begin position="20"/>
        <end position="43"/>
    </location>
</feature>
<keyword evidence="3" id="KW-1185">Reference proteome</keyword>
<comment type="caution">
    <text evidence="2">The sequence shown here is derived from an EMBL/GenBank/DDBJ whole genome shotgun (WGS) entry which is preliminary data.</text>
</comment>
<keyword evidence="1" id="KW-1133">Transmembrane helix</keyword>
<keyword evidence="1" id="KW-0472">Membrane</keyword>
<sequence>MTDTIPSDRYPTPQGSVRGSRITAIVLTIGVVLLGVALAWFAYNKFASKDIEAETLRYTIVDDSQVDISFKVTREDPSEPALCIVRSRSRDGSETGRREVVVQPSEHGTVEVATEITTSQPPAVADVYGCGSDIPAYLTTN</sequence>
<dbReference type="Pfam" id="PF14155">
    <property type="entry name" value="DUF4307"/>
    <property type="match status" value="1"/>
</dbReference>